<dbReference type="EMBL" id="VSSQ01081520">
    <property type="protein sequence ID" value="MPN30415.1"/>
    <property type="molecule type" value="Genomic_DNA"/>
</dbReference>
<gene>
    <name evidence="1" type="ORF">SDC9_177886</name>
</gene>
<reference evidence="1" key="1">
    <citation type="submission" date="2019-08" db="EMBL/GenBank/DDBJ databases">
        <authorList>
            <person name="Kucharzyk K."/>
            <person name="Murdoch R.W."/>
            <person name="Higgins S."/>
            <person name="Loffler F."/>
        </authorList>
    </citation>
    <scope>NUCLEOTIDE SEQUENCE</scope>
</reference>
<accession>A0A645GUG3</accession>
<organism evidence="1">
    <name type="scientific">bioreactor metagenome</name>
    <dbReference type="NCBI Taxonomy" id="1076179"/>
    <lineage>
        <taxon>unclassified sequences</taxon>
        <taxon>metagenomes</taxon>
        <taxon>ecological metagenomes</taxon>
    </lineage>
</organism>
<comment type="caution">
    <text evidence="1">The sequence shown here is derived from an EMBL/GenBank/DDBJ whole genome shotgun (WGS) entry which is preliminary data.</text>
</comment>
<protein>
    <submittedName>
        <fullName evidence="1">Uncharacterized protein</fullName>
    </submittedName>
</protein>
<proteinExistence type="predicted"/>
<sequence length="99" mass="11612">MDTDKQIGMIVIHYIGPLLKGEVFICFAGIHYLYIIKIPFDQCTQLKAHSKVNVLFARNIAYSTRIMSSMSGIDNQCKFRRLSSNEWYVCKQQKYQQQR</sequence>
<dbReference type="AlphaFoldDB" id="A0A645GUG3"/>
<name>A0A645GUG3_9ZZZZ</name>
<evidence type="ECO:0000313" key="1">
    <source>
        <dbReference type="EMBL" id="MPN30415.1"/>
    </source>
</evidence>